<proteinExistence type="predicted"/>
<name>A0A2U1KZ14_ARTAN</name>
<dbReference type="GO" id="GO:0003964">
    <property type="term" value="F:RNA-directed DNA polymerase activity"/>
    <property type="evidence" value="ECO:0007669"/>
    <property type="project" value="UniProtKB-KW"/>
</dbReference>
<reference evidence="1 2" key="1">
    <citation type="journal article" date="2018" name="Mol. Plant">
        <title>The genome of Artemisia annua provides insight into the evolution of Asteraceae family and artemisinin biosynthesis.</title>
        <authorList>
            <person name="Shen Q."/>
            <person name="Zhang L."/>
            <person name="Liao Z."/>
            <person name="Wang S."/>
            <person name="Yan T."/>
            <person name="Shi P."/>
            <person name="Liu M."/>
            <person name="Fu X."/>
            <person name="Pan Q."/>
            <person name="Wang Y."/>
            <person name="Lv Z."/>
            <person name="Lu X."/>
            <person name="Zhang F."/>
            <person name="Jiang W."/>
            <person name="Ma Y."/>
            <person name="Chen M."/>
            <person name="Hao X."/>
            <person name="Li L."/>
            <person name="Tang Y."/>
            <person name="Lv G."/>
            <person name="Zhou Y."/>
            <person name="Sun X."/>
            <person name="Brodelius P.E."/>
            <person name="Rose J.K.C."/>
            <person name="Tang K."/>
        </authorList>
    </citation>
    <scope>NUCLEOTIDE SEQUENCE [LARGE SCALE GENOMIC DNA]</scope>
    <source>
        <strain evidence="2">cv. Huhao1</strain>
        <tissue evidence="1">Leaf</tissue>
    </source>
</reference>
<sequence length="150" mass="17173">MTWVRWKKCLASKNMGGLGIEMYGFHGGIFDENMQRSSLSPWCGILSSIKALKNKGIDLLSLCSRKLGNGVSIRFWDDVWWGDTFLKPRFPRVYLLDTERSSYVANRVGLHDWSRVLRRVPRGGVEATQLEDLQSFIVDVVLSDQDDSWS</sequence>
<dbReference type="PANTHER" id="PTHR36617:SF16">
    <property type="entry name" value="OS04G0516500 PROTEIN"/>
    <property type="match status" value="1"/>
</dbReference>
<dbReference type="AlphaFoldDB" id="A0A2U1KZ14"/>
<evidence type="ECO:0000313" key="2">
    <source>
        <dbReference type="Proteomes" id="UP000245207"/>
    </source>
</evidence>
<dbReference type="PANTHER" id="PTHR36617">
    <property type="entry name" value="PROTEIN, PUTATIVE-RELATED"/>
    <property type="match status" value="1"/>
</dbReference>
<comment type="caution">
    <text evidence="1">The sequence shown here is derived from an EMBL/GenBank/DDBJ whole genome shotgun (WGS) entry which is preliminary data.</text>
</comment>
<organism evidence="1 2">
    <name type="scientific">Artemisia annua</name>
    <name type="common">Sweet wormwood</name>
    <dbReference type="NCBI Taxonomy" id="35608"/>
    <lineage>
        <taxon>Eukaryota</taxon>
        <taxon>Viridiplantae</taxon>
        <taxon>Streptophyta</taxon>
        <taxon>Embryophyta</taxon>
        <taxon>Tracheophyta</taxon>
        <taxon>Spermatophyta</taxon>
        <taxon>Magnoliopsida</taxon>
        <taxon>eudicotyledons</taxon>
        <taxon>Gunneridae</taxon>
        <taxon>Pentapetalae</taxon>
        <taxon>asterids</taxon>
        <taxon>campanulids</taxon>
        <taxon>Asterales</taxon>
        <taxon>Asteraceae</taxon>
        <taxon>Asteroideae</taxon>
        <taxon>Anthemideae</taxon>
        <taxon>Artemisiinae</taxon>
        <taxon>Artemisia</taxon>
    </lineage>
</organism>
<dbReference type="Proteomes" id="UP000245207">
    <property type="component" value="Unassembled WGS sequence"/>
</dbReference>
<keyword evidence="1" id="KW-0548">Nucleotidyltransferase</keyword>
<keyword evidence="1" id="KW-0695">RNA-directed DNA polymerase</keyword>
<gene>
    <name evidence="1" type="ORF">CTI12_AA506510</name>
</gene>
<keyword evidence="1" id="KW-0808">Transferase</keyword>
<keyword evidence="2" id="KW-1185">Reference proteome</keyword>
<dbReference type="OrthoDB" id="1002578at2759"/>
<accession>A0A2U1KZ14</accession>
<evidence type="ECO:0000313" key="1">
    <source>
        <dbReference type="EMBL" id="PWA41950.1"/>
    </source>
</evidence>
<protein>
    <submittedName>
        <fullName evidence="1">RNA-directed DNA polymerase, eukaryota, Reverse transcriptase zinc-binding domain protein</fullName>
    </submittedName>
</protein>
<dbReference type="EMBL" id="PKPP01012724">
    <property type="protein sequence ID" value="PWA41950.1"/>
    <property type="molecule type" value="Genomic_DNA"/>
</dbReference>